<keyword evidence="1" id="KW-0175">Coiled coil</keyword>
<reference evidence="3" key="1">
    <citation type="submission" date="2022-01" db="EMBL/GenBank/DDBJ databases">
        <authorList>
            <person name="King R."/>
        </authorList>
    </citation>
    <scope>NUCLEOTIDE SEQUENCE</scope>
</reference>
<organism evidence="3 4">
    <name type="scientific">Chironomus riparius</name>
    <dbReference type="NCBI Taxonomy" id="315576"/>
    <lineage>
        <taxon>Eukaryota</taxon>
        <taxon>Metazoa</taxon>
        <taxon>Ecdysozoa</taxon>
        <taxon>Arthropoda</taxon>
        <taxon>Hexapoda</taxon>
        <taxon>Insecta</taxon>
        <taxon>Pterygota</taxon>
        <taxon>Neoptera</taxon>
        <taxon>Endopterygota</taxon>
        <taxon>Diptera</taxon>
        <taxon>Nematocera</taxon>
        <taxon>Chironomoidea</taxon>
        <taxon>Chironomidae</taxon>
        <taxon>Chironominae</taxon>
        <taxon>Chironomus</taxon>
    </lineage>
</organism>
<sequence length="697" mass="79062">MGNLLCREKSPRRVYVKGPVKGATTYEPQLFSNDSLVNGTRKDVSHNNSNNKMFFSTPNLISDIKSTISLDARIFDRNNSLSPPIAPPRKKRATLKKGSTLPSTFQNDDVVPNGFKEVFGTIDGLDFIDNGENSLQERSMIDTRTSTPERKLKIGNKKSDKFFGESLSDHLSDQPVSTISIPMEETTEEDSKHISDKSLSSFLMNMLDDIRNAEDEEKYKGQIPVVEPPCIARKRETKHICDDDEHIHAHNMHKNDSDHAPPKPDRDFSKFKSATPSIDTEVISSVENVQAKVLVKRGISRENLPSPPATPNRKKCITNSAAPPAITIETSNASVERVKENKKQNEKNEELNELQNDENITTDLVDLVINKAYGMSDFNYHPEDFSHHTHNDGSNLVTPTSKLAVRKISTPRKISTESAPSFDNEMINVQINKTSPTIQKDSLVLENDNNACTEKRDNKMDDKVYVSLNVSDVIDEMYNKNSDIIKEFQSFLEQSIEKEPIINVDEEKKFLDSTRSLDNKKINDHTKEIHEDDFDNRSYSDSFESTDEEGENEVKKSISSQVGMRKIESDFERRESIKDVDNWFSNHSEMDQKESDVCNSYVGDQISSAGYDTNKIFPFGSTITGRRYSQSDEFFTDISGGNQRMKQNIEPAQKIEDSILEEDEQKAINEKRESSPDHSTLLKFLDKKQITETNEQN</sequence>
<feature type="region of interest" description="Disordered" evidence="2">
    <location>
        <begin position="251"/>
        <end position="272"/>
    </location>
</feature>
<evidence type="ECO:0000256" key="1">
    <source>
        <dbReference type="SAM" id="Coils"/>
    </source>
</evidence>
<name>A0A9N9WSD0_9DIPT</name>
<feature type="region of interest" description="Disordered" evidence="2">
    <location>
        <begin position="668"/>
        <end position="697"/>
    </location>
</feature>
<feature type="region of interest" description="Disordered" evidence="2">
    <location>
        <begin position="80"/>
        <end position="107"/>
    </location>
</feature>
<feature type="region of interest" description="Disordered" evidence="2">
    <location>
        <begin position="528"/>
        <end position="561"/>
    </location>
</feature>
<dbReference type="OrthoDB" id="7791004at2759"/>
<dbReference type="EMBL" id="OU895878">
    <property type="protein sequence ID" value="CAG9804011.1"/>
    <property type="molecule type" value="Genomic_DNA"/>
</dbReference>
<evidence type="ECO:0000313" key="3">
    <source>
        <dbReference type="EMBL" id="CAG9804011.1"/>
    </source>
</evidence>
<feature type="coiled-coil region" evidence="1">
    <location>
        <begin position="328"/>
        <end position="357"/>
    </location>
</feature>
<evidence type="ECO:0000313" key="4">
    <source>
        <dbReference type="Proteomes" id="UP001153620"/>
    </source>
</evidence>
<feature type="compositionally biased region" description="Basic and acidic residues" evidence="2">
    <location>
        <begin position="528"/>
        <end position="538"/>
    </location>
</feature>
<dbReference type="AlphaFoldDB" id="A0A9N9WSD0"/>
<accession>A0A9N9WSD0</accession>
<reference evidence="3" key="2">
    <citation type="submission" date="2022-10" db="EMBL/GenBank/DDBJ databases">
        <authorList>
            <consortium name="ENA_rothamsted_submissions"/>
            <consortium name="culmorum"/>
            <person name="King R."/>
        </authorList>
    </citation>
    <scope>NUCLEOTIDE SEQUENCE</scope>
</reference>
<evidence type="ECO:0000256" key="2">
    <source>
        <dbReference type="SAM" id="MobiDB-lite"/>
    </source>
</evidence>
<feature type="compositionally biased region" description="Basic and acidic residues" evidence="2">
    <location>
        <begin position="251"/>
        <end position="270"/>
    </location>
</feature>
<keyword evidence="4" id="KW-1185">Reference proteome</keyword>
<gene>
    <name evidence="3" type="ORF">CHIRRI_LOCUS6906</name>
</gene>
<proteinExistence type="predicted"/>
<protein>
    <submittedName>
        <fullName evidence="3">Uncharacterized protein</fullName>
    </submittedName>
</protein>
<dbReference type="Proteomes" id="UP001153620">
    <property type="component" value="Chromosome 2"/>
</dbReference>